<keyword evidence="1" id="KW-0732">Signal</keyword>
<keyword evidence="3" id="KW-1185">Reference proteome</keyword>
<feature type="signal peptide" evidence="1">
    <location>
        <begin position="1"/>
        <end position="18"/>
    </location>
</feature>
<feature type="chain" id="PRO_5002777825" description="Haem-binding uptake Tiki superfamily ChaN domain-containing protein" evidence="1">
    <location>
        <begin position="19"/>
        <end position="360"/>
    </location>
</feature>
<evidence type="ECO:0008006" key="4">
    <source>
        <dbReference type="Google" id="ProtNLM"/>
    </source>
</evidence>
<dbReference type="AlphaFoldDB" id="B2KEI9"/>
<dbReference type="KEGG" id="emi:Emin_1386"/>
<evidence type="ECO:0000256" key="1">
    <source>
        <dbReference type="SAM" id="SignalP"/>
    </source>
</evidence>
<dbReference type="STRING" id="445932.Emin_1386"/>
<organism evidence="2 3">
    <name type="scientific">Elusimicrobium minutum (strain Pei191)</name>
    <dbReference type="NCBI Taxonomy" id="445932"/>
    <lineage>
        <taxon>Bacteria</taxon>
        <taxon>Pseudomonadati</taxon>
        <taxon>Elusimicrobiota</taxon>
        <taxon>Elusimicrobia</taxon>
        <taxon>Elusimicrobiales</taxon>
        <taxon>Elusimicrobiaceae</taxon>
        <taxon>Elusimicrobium</taxon>
    </lineage>
</organism>
<name>B2KEI9_ELUMP</name>
<proteinExistence type="predicted"/>
<accession>B2KEI9</accession>
<dbReference type="HOGENOM" id="CLU_768904_0_0_0"/>
<evidence type="ECO:0000313" key="3">
    <source>
        <dbReference type="Proteomes" id="UP000001029"/>
    </source>
</evidence>
<evidence type="ECO:0000313" key="2">
    <source>
        <dbReference type="EMBL" id="ACC98935.1"/>
    </source>
</evidence>
<dbReference type="EMBL" id="CP001055">
    <property type="protein sequence ID" value="ACC98935.1"/>
    <property type="molecule type" value="Genomic_DNA"/>
</dbReference>
<dbReference type="Proteomes" id="UP000001029">
    <property type="component" value="Chromosome"/>
</dbReference>
<dbReference type="RefSeq" id="WP_012415550.1">
    <property type="nucleotide sequence ID" value="NC_010644.1"/>
</dbReference>
<reference evidence="2 3" key="1">
    <citation type="journal article" date="2009" name="Appl. Environ. Microbiol.">
        <title>Genomic analysis of 'Elusimicrobium minutum,' the first cultivated representative of the phylum 'Elusimicrobia' (formerly termite group 1).</title>
        <authorList>
            <person name="Herlemann D.P.R."/>
            <person name="Geissinger O."/>
            <person name="Ikeda-Ohtsubo W."/>
            <person name="Kunin V."/>
            <person name="Sun H."/>
            <person name="Lapidus A."/>
            <person name="Hugenholtz P."/>
            <person name="Brune A."/>
        </authorList>
    </citation>
    <scope>NUCLEOTIDE SEQUENCE [LARGE SCALE GENOMIC DNA]</scope>
    <source>
        <strain evidence="2 3">Pei191</strain>
    </source>
</reference>
<gene>
    <name evidence="2" type="ordered locus">Emin_1386</name>
</gene>
<protein>
    <recommendedName>
        <fullName evidence="4">Haem-binding uptake Tiki superfamily ChaN domain-containing protein</fullName>
    </recommendedName>
</protein>
<sequence length="360" mass="40816">MKKTLTLLLAFTAVCSHAQQVDFNKLSKEIQKEKQKISVSSPDSLAWFVKGSKVKNEREINEAFAGYRTIKKNMLSKDNINNELALLFNKFDVLVAGEDHTHAVPLEKLAEAVIFYNKTAPESKKIKIFAAERQEDHWTEYINKQKNINPNDNNLCKNAAQLFYNGYKGTNKIYKTILTHSFCLLEQNGVKVIPVDLRYDQINCPECNKSSAILKNTQVSVISHKGLNMRNMNMAQQTLKHMPKQGKAVIYVGALHITTDNNLLGVPAIIRSKNPNLKTGSVLISGGRETVDKTLSLTCGCAFEDKHLHTITIAYICAQEEDSLFNYILHFGDGNEDTHPVNYLLHYDKYQDTSLRRLMY</sequence>